<evidence type="ECO:0000313" key="2">
    <source>
        <dbReference type="EMBL" id="MFC3625204.1"/>
    </source>
</evidence>
<name>A0ABV7TR33_9NEIS</name>
<dbReference type="PANTHER" id="PTHR35849">
    <property type="entry name" value="BLR2341 PROTEIN"/>
    <property type="match status" value="1"/>
</dbReference>
<evidence type="ECO:0000259" key="1">
    <source>
        <dbReference type="PROSITE" id="PS50801"/>
    </source>
</evidence>
<dbReference type="InterPro" id="IPR052746">
    <property type="entry name" value="MlaB_ABC_Transporter"/>
</dbReference>
<dbReference type="InterPro" id="IPR036513">
    <property type="entry name" value="STAS_dom_sf"/>
</dbReference>
<dbReference type="RefSeq" id="WP_390276687.1">
    <property type="nucleotide sequence ID" value="NZ_JBHRYH010000008.1"/>
</dbReference>
<dbReference type="CDD" id="cd07043">
    <property type="entry name" value="STAS_anti-anti-sigma_factors"/>
    <property type="match status" value="1"/>
</dbReference>
<organism evidence="2 3">
    <name type="scientific">Vogesella amnigena</name>
    <dbReference type="NCBI Taxonomy" id="1507449"/>
    <lineage>
        <taxon>Bacteria</taxon>
        <taxon>Pseudomonadati</taxon>
        <taxon>Pseudomonadota</taxon>
        <taxon>Betaproteobacteria</taxon>
        <taxon>Neisseriales</taxon>
        <taxon>Chromobacteriaceae</taxon>
        <taxon>Vogesella</taxon>
    </lineage>
</organism>
<gene>
    <name evidence="2" type="ORF">ACFOKJ_03465</name>
</gene>
<dbReference type="InterPro" id="IPR058548">
    <property type="entry name" value="MlaB-like_STAS"/>
</dbReference>
<dbReference type="PANTHER" id="PTHR35849:SF2">
    <property type="entry name" value="BLR2341 PROTEIN"/>
    <property type="match status" value="1"/>
</dbReference>
<dbReference type="Pfam" id="PF13466">
    <property type="entry name" value="STAS_2"/>
    <property type="match status" value="1"/>
</dbReference>
<sequence>MTLTCTHLDDGCELVPEGAMTIMEAAELRDQLALALVTAHGRVRVDLSRITELDSCGLQLLLALVREGTQVQLHSPSAAARDRIVRFGLAATLRLEGASHGA</sequence>
<evidence type="ECO:0000313" key="3">
    <source>
        <dbReference type="Proteomes" id="UP001595636"/>
    </source>
</evidence>
<accession>A0ABV7TR33</accession>
<reference evidence="3" key="1">
    <citation type="journal article" date="2019" name="Int. J. Syst. Evol. Microbiol.">
        <title>The Global Catalogue of Microorganisms (GCM) 10K type strain sequencing project: providing services to taxonomists for standard genome sequencing and annotation.</title>
        <authorList>
            <consortium name="The Broad Institute Genomics Platform"/>
            <consortium name="The Broad Institute Genome Sequencing Center for Infectious Disease"/>
            <person name="Wu L."/>
            <person name="Ma J."/>
        </authorList>
    </citation>
    <scope>NUCLEOTIDE SEQUENCE [LARGE SCALE GENOMIC DNA]</scope>
    <source>
        <strain evidence="3">KCTC 42195</strain>
    </source>
</reference>
<dbReference type="PROSITE" id="PS50801">
    <property type="entry name" value="STAS"/>
    <property type="match status" value="1"/>
</dbReference>
<dbReference type="EMBL" id="JBHRYH010000008">
    <property type="protein sequence ID" value="MFC3625204.1"/>
    <property type="molecule type" value="Genomic_DNA"/>
</dbReference>
<proteinExistence type="predicted"/>
<dbReference type="Proteomes" id="UP001595636">
    <property type="component" value="Unassembled WGS sequence"/>
</dbReference>
<keyword evidence="3" id="KW-1185">Reference proteome</keyword>
<feature type="domain" description="STAS" evidence="1">
    <location>
        <begin position="17"/>
        <end position="102"/>
    </location>
</feature>
<dbReference type="InterPro" id="IPR002645">
    <property type="entry name" value="STAS_dom"/>
</dbReference>
<dbReference type="SUPFAM" id="SSF52091">
    <property type="entry name" value="SpoIIaa-like"/>
    <property type="match status" value="1"/>
</dbReference>
<dbReference type="Gene3D" id="3.30.750.24">
    <property type="entry name" value="STAS domain"/>
    <property type="match status" value="1"/>
</dbReference>
<protein>
    <submittedName>
        <fullName evidence="2">Lipid asymmetry maintenance protein MlaB</fullName>
    </submittedName>
</protein>
<comment type="caution">
    <text evidence="2">The sequence shown here is derived from an EMBL/GenBank/DDBJ whole genome shotgun (WGS) entry which is preliminary data.</text>
</comment>